<gene>
    <name evidence="2" type="ORF">G7070_00455</name>
</gene>
<dbReference type="RefSeq" id="WP_166230915.1">
    <property type="nucleotide sequence ID" value="NZ_CP049865.1"/>
</dbReference>
<keyword evidence="3" id="KW-1185">Reference proteome</keyword>
<dbReference type="Pfam" id="PF11706">
    <property type="entry name" value="zf-CGNR"/>
    <property type="match status" value="1"/>
</dbReference>
<evidence type="ECO:0000313" key="3">
    <source>
        <dbReference type="Proteomes" id="UP000501058"/>
    </source>
</evidence>
<feature type="domain" description="Zinc finger CGNR" evidence="1">
    <location>
        <begin position="142"/>
        <end position="184"/>
    </location>
</feature>
<name>A0A6G7Y2G8_9ACTN</name>
<dbReference type="InterPro" id="IPR023286">
    <property type="entry name" value="ABATE_dom_sf"/>
</dbReference>
<evidence type="ECO:0000259" key="1">
    <source>
        <dbReference type="Pfam" id="PF11706"/>
    </source>
</evidence>
<accession>A0A6G7Y2G8</accession>
<dbReference type="Gene3D" id="1.10.3300.10">
    <property type="entry name" value="Jann2411-like domain"/>
    <property type="match status" value="1"/>
</dbReference>
<reference evidence="2 3" key="1">
    <citation type="submission" date="2020-03" db="EMBL/GenBank/DDBJ databases">
        <title>Propioniciclava sp. nov., isolated from Hydrophilus acuminatus.</title>
        <authorList>
            <person name="Hyun D.-W."/>
            <person name="Bae J.-W."/>
        </authorList>
    </citation>
    <scope>NUCLEOTIDE SEQUENCE [LARGE SCALE GENOMIC DNA]</scope>
    <source>
        <strain evidence="2 3">HDW11</strain>
    </source>
</reference>
<dbReference type="PANTHER" id="PTHR35525:SF3">
    <property type="entry name" value="BLL6575 PROTEIN"/>
    <property type="match status" value="1"/>
</dbReference>
<dbReference type="Proteomes" id="UP000501058">
    <property type="component" value="Chromosome"/>
</dbReference>
<evidence type="ECO:0000313" key="2">
    <source>
        <dbReference type="EMBL" id="QIK71030.1"/>
    </source>
</evidence>
<protein>
    <submittedName>
        <fullName evidence="2">CGNR zinc finger domain-containing protein</fullName>
    </submittedName>
</protein>
<dbReference type="InterPro" id="IPR021005">
    <property type="entry name" value="Znf_CGNR"/>
</dbReference>
<dbReference type="SUPFAM" id="SSF160904">
    <property type="entry name" value="Jann2411-like"/>
    <property type="match status" value="1"/>
</dbReference>
<dbReference type="AlphaFoldDB" id="A0A6G7Y2G8"/>
<proteinExistence type="predicted"/>
<dbReference type="PANTHER" id="PTHR35525">
    <property type="entry name" value="BLL6575 PROTEIN"/>
    <property type="match status" value="1"/>
</dbReference>
<dbReference type="InterPro" id="IPR010852">
    <property type="entry name" value="ABATE"/>
</dbReference>
<dbReference type="EMBL" id="CP049865">
    <property type="protein sequence ID" value="QIK71030.1"/>
    <property type="molecule type" value="Genomic_DNA"/>
</dbReference>
<dbReference type="Pfam" id="PF07336">
    <property type="entry name" value="ABATE"/>
    <property type="match status" value="1"/>
</dbReference>
<organism evidence="2 3">
    <name type="scientific">Propioniciclava coleopterorum</name>
    <dbReference type="NCBI Taxonomy" id="2714937"/>
    <lineage>
        <taxon>Bacteria</taxon>
        <taxon>Bacillati</taxon>
        <taxon>Actinomycetota</taxon>
        <taxon>Actinomycetes</taxon>
        <taxon>Propionibacteriales</taxon>
        <taxon>Propionibacteriaceae</taxon>
        <taxon>Propioniciclava</taxon>
    </lineage>
</organism>
<sequence>MTDAQTPAAPGALELVRRFVNTRDLDLGTDALAEEAGWLAWNRTDPAASGLGVAGGATDAELGRLRELREALRAALVAHHDRAPVPDETVRALDAALAWSAPAAGFGEAGLVLRPAGTGARALAGAVLAAVADGLAEGTFGRLKACGRDTCRWAFYDRSRSRTGQWCSMSGCGNQAKQERWRARN</sequence>
<dbReference type="KEGG" id="prv:G7070_00455"/>